<gene>
    <name evidence="5" type="ORF">B7P33_07030</name>
</gene>
<dbReference type="InterPro" id="IPR000835">
    <property type="entry name" value="HTH_MarR-typ"/>
</dbReference>
<dbReference type="Pfam" id="PF12802">
    <property type="entry name" value="MarR_2"/>
    <property type="match status" value="1"/>
</dbReference>
<protein>
    <submittedName>
        <fullName evidence="5">MarR family transcriptional regulator</fullName>
    </submittedName>
</protein>
<comment type="caution">
    <text evidence="5">The sequence shown here is derived from an EMBL/GenBank/DDBJ whole genome shotgun (WGS) entry which is preliminary data.</text>
</comment>
<keyword evidence="6" id="KW-1185">Reference proteome</keyword>
<dbReference type="PANTHER" id="PTHR42756">
    <property type="entry name" value="TRANSCRIPTIONAL REGULATOR, MARR"/>
    <property type="match status" value="1"/>
</dbReference>
<keyword evidence="2" id="KW-0238">DNA-binding</keyword>
<accession>A0A2A4G7F8</accession>
<organism evidence="5 6">
    <name type="scientific">Sediminicola luteus</name>
    <dbReference type="NCBI Taxonomy" id="319238"/>
    <lineage>
        <taxon>Bacteria</taxon>
        <taxon>Pseudomonadati</taxon>
        <taxon>Bacteroidota</taxon>
        <taxon>Flavobacteriia</taxon>
        <taxon>Flavobacteriales</taxon>
        <taxon>Flavobacteriaceae</taxon>
        <taxon>Sediminicola</taxon>
    </lineage>
</organism>
<dbReference type="RefSeq" id="WP_097440189.1">
    <property type="nucleotide sequence ID" value="NZ_KZ300476.1"/>
</dbReference>
<evidence type="ECO:0000256" key="2">
    <source>
        <dbReference type="ARBA" id="ARBA00023125"/>
    </source>
</evidence>
<evidence type="ECO:0000256" key="3">
    <source>
        <dbReference type="ARBA" id="ARBA00023163"/>
    </source>
</evidence>
<dbReference type="GO" id="GO:0003700">
    <property type="term" value="F:DNA-binding transcription factor activity"/>
    <property type="evidence" value="ECO:0007669"/>
    <property type="project" value="InterPro"/>
</dbReference>
<dbReference type="OrthoDB" id="9786071at2"/>
<dbReference type="EMBL" id="NBWU01000002">
    <property type="protein sequence ID" value="PCE64909.1"/>
    <property type="molecule type" value="Genomic_DNA"/>
</dbReference>
<proteinExistence type="predicted"/>
<evidence type="ECO:0000259" key="4">
    <source>
        <dbReference type="PROSITE" id="PS50995"/>
    </source>
</evidence>
<dbReference type="Gene3D" id="1.10.10.10">
    <property type="entry name" value="Winged helix-like DNA-binding domain superfamily/Winged helix DNA-binding domain"/>
    <property type="match status" value="1"/>
</dbReference>
<evidence type="ECO:0000313" key="5">
    <source>
        <dbReference type="EMBL" id="PCE64909.1"/>
    </source>
</evidence>
<dbReference type="SUPFAM" id="SSF46785">
    <property type="entry name" value="Winged helix' DNA-binding domain"/>
    <property type="match status" value="1"/>
</dbReference>
<dbReference type="InterPro" id="IPR036388">
    <property type="entry name" value="WH-like_DNA-bd_sf"/>
</dbReference>
<dbReference type="PANTHER" id="PTHR42756:SF1">
    <property type="entry name" value="TRANSCRIPTIONAL REPRESSOR OF EMRAB OPERON"/>
    <property type="match status" value="1"/>
</dbReference>
<feature type="domain" description="HTH marR-type" evidence="4">
    <location>
        <begin position="1"/>
        <end position="149"/>
    </location>
</feature>
<evidence type="ECO:0000313" key="6">
    <source>
        <dbReference type="Proteomes" id="UP000219559"/>
    </source>
</evidence>
<keyword evidence="1" id="KW-0805">Transcription regulation</keyword>
<dbReference type="Proteomes" id="UP000219559">
    <property type="component" value="Unassembled WGS sequence"/>
</dbReference>
<dbReference type="InterPro" id="IPR036390">
    <property type="entry name" value="WH_DNA-bd_sf"/>
</dbReference>
<reference evidence="5 6" key="1">
    <citation type="submission" date="2017-04" db="EMBL/GenBank/DDBJ databases">
        <title>A new member of the family Flavobacteriaceae isolated from ascidians.</title>
        <authorList>
            <person name="Chen L."/>
        </authorList>
    </citation>
    <scope>NUCLEOTIDE SEQUENCE [LARGE SCALE GENOMIC DNA]</scope>
    <source>
        <strain evidence="5 6">HQA918</strain>
    </source>
</reference>
<keyword evidence="3" id="KW-0804">Transcription</keyword>
<dbReference type="PROSITE" id="PS50995">
    <property type="entry name" value="HTH_MARR_2"/>
    <property type="match status" value="1"/>
</dbReference>
<sequence>MALSSFDPNLQQQDLSSKIVAGFERISEVFKVLLWNQAKLEGLSPIQIQILIFSAYHKAELCTVSYLAQEFNVTKPTISDAIRVLLKKELLIKGESTTDNRSYHILLTEIGQNTLERIQLFEAPFKPLIANLPPKEQYQLFSTLSTLIHQLNSSGILQVQRHCLGCRHYSKKGESHYCNLLNKSLTATELRLDCPEHSLSS</sequence>
<name>A0A2A4G7F8_9FLAO</name>
<dbReference type="SMART" id="SM00347">
    <property type="entry name" value="HTH_MARR"/>
    <property type="match status" value="1"/>
</dbReference>
<evidence type="ECO:0000256" key="1">
    <source>
        <dbReference type="ARBA" id="ARBA00023015"/>
    </source>
</evidence>
<dbReference type="AlphaFoldDB" id="A0A2A4G7F8"/>
<dbReference type="GO" id="GO:0003677">
    <property type="term" value="F:DNA binding"/>
    <property type="evidence" value="ECO:0007669"/>
    <property type="project" value="UniProtKB-KW"/>
</dbReference>